<reference evidence="7" key="2">
    <citation type="submission" date="2025-09" db="UniProtKB">
        <authorList>
            <consortium name="Ensembl"/>
        </authorList>
    </citation>
    <scope>IDENTIFICATION</scope>
</reference>
<feature type="compositionally biased region" description="Acidic residues" evidence="6">
    <location>
        <begin position="31"/>
        <end position="40"/>
    </location>
</feature>
<dbReference type="PRINTS" id="PR01217">
    <property type="entry name" value="PRICHEXTENSN"/>
</dbReference>
<keyword evidence="4" id="KW-0862">Zinc</keyword>
<dbReference type="Proteomes" id="UP000694561">
    <property type="component" value="Unplaced"/>
</dbReference>
<keyword evidence="5" id="KW-0539">Nucleus</keyword>
<evidence type="ECO:0000256" key="4">
    <source>
        <dbReference type="ARBA" id="ARBA00022833"/>
    </source>
</evidence>
<dbReference type="PANTHER" id="PTHR23215">
    <property type="entry name" value="ZINC FINGER PROTEIN 207"/>
    <property type="match status" value="1"/>
</dbReference>
<keyword evidence="2" id="KW-0479">Metal-binding</keyword>
<evidence type="ECO:0000256" key="5">
    <source>
        <dbReference type="ARBA" id="ARBA00023242"/>
    </source>
</evidence>
<dbReference type="GO" id="GO:0008017">
    <property type="term" value="F:microtubule binding"/>
    <property type="evidence" value="ECO:0007669"/>
    <property type="project" value="TreeGrafter"/>
</dbReference>
<protein>
    <submittedName>
        <fullName evidence="7">Zinc finger protein 207</fullName>
    </submittedName>
</protein>
<feature type="compositionally biased region" description="Low complexity" evidence="6">
    <location>
        <begin position="202"/>
        <end position="211"/>
    </location>
</feature>
<feature type="compositionally biased region" description="Polar residues" evidence="6">
    <location>
        <begin position="46"/>
        <end position="55"/>
    </location>
</feature>
<dbReference type="GO" id="GO:0007094">
    <property type="term" value="P:mitotic spindle assembly checkpoint signaling"/>
    <property type="evidence" value="ECO:0007669"/>
    <property type="project" value="TreeGrafter"/>
</dbReference>
<evidence type="ECO:0000256" key="6">
    <source>
        <dbReference type="SAM" id="MobiDB-lite"/>
    </source>
</evidence>
<sequence>MEGIPEKDMDERRRLLEQKTQESQKKKQQEDSDEYDDDDSAASTSFQPQPVQPQQGYIPPMAQPGLPPVPGAPGMPPGIPPLMPGVPPLMPGMPPVMPGMPPGLHHQRKYTQSFCGENIMMPMGGMMPPGPGIPPLMPGMPPGMPPPVPRPGIPPMTQAQAVSAPGILNRPPAPTATVPAPQPPVTKPLFPSAGQMGTPVTSSSTASSNSESLSASSKALFPSAAQAQAAVQGPVGTDFKPLNSTPATTTEPPKPTFPAYTQSTASTTSTTNSTAAKPAASITSKPATLTTTSATSKLIHPDEDISLEERRAQLPKYQRNLPRPGQAPIGNPPVGPIGGMMPPQPGIPQQQGMRPPMPPHGIPLFTFILFSGFSECTHETDLSAKCIAFKSTRHRLNLFFCVLNVFFRSVWWSSSRHARLSSWCYAAVWAGTANGAPLPRWASSTSDGNETSCNVARWPLLILLHPV</sequence>
<dbReference type="GO" id="GO:1990047">
    <property type="term" value="C:spindle matrix"/>
    <property type="evidence" value="ECO:0007669"/>
    <property type="project" value="TreeGrafter"/>
</dbReference>
<evidence type="ECO:0000256" key="2">
    <source>
        <dbReference type="ARBA" id="ARBA00022723"/>
    </source>
</evidence>
<dbReference type="Ensembl" id="ENSMMNT00015031845.1">
    <property type="protein sequence ID" value="ENSMMNP00015028970.1"/>
    <property type="gene ID" value="ENSMMNG00015021000.1"/>
</dbReference>
<dbReference type="AlphaFoldDB" id="A0A8C6CCC6"/>
<evidence type="ECO:0000313" key="7">
    <source>
        <dbReference type="Ensembl" id="ENSMMNP00015028970.1"/>
    </source>
</evidence>
<organism evidence="7 8">
    <name type="scientific">Monodon monoceros</name>
    <name type="common">Narwhal</name>
    <name type="synonym">Ceratodon monodon</name>
    <dbReference type="NCBI Taxonomy" id="40151"/>
    <lineage>
        <taxon>Eukaryota</taxon>
        <taxon>Metazoa</taxon>
        <taxon>Chordata</taxon>
        <taxon>Craniata</taxon>
        <taxon>Vertebrata</taxon>
        <taxon>Euteleostomi</taxon>
        <taxon>Mammalia</taxon>
        <taxon>Eutheria</taxon>
        <taxon>Laurasiatheria</taxon>
        <taxon>Artiodactyla</taxon>
        <taxon>Whippomorpha</taxon>
        <taxon>Cetacea</taxon>
        <taxon>Odontoceti</taxon>
        <taxon>Monodontidae</taxon>
        <taxon>Monodon</taxon>
    </lineage>
</organism>
<evidence type="ECO:0000256" key="1">
    <source>
        <dbReference type="ARBA" id="ARBA00004123"/>
    </source>
</evidence>
<feature type="compositionally biased region" description="Pro residues" evidence="6">
    <location>
        <begin position="61"/>
        <end position="80"/>
    </location>
</feature>
<dbReference type="GO" id="GO:0008270">
    <property type="term" value="F:zinc ion binding"/>
    <property type="evidence" value="ECO:0007669"/>
    <property type="project" value="UniProtKB-KW"/>
</dbReference>
<evidence type="ECO:0000313" key="8">
    <source>
        <dbReference type="Proteomes" id="UP000694561"/>
    </source>
</evidence>
<proteinExistence type="predicted"/>
<feature type="compositionally biased region" description="Low complexity" evidence="6">
    <location>
        <begin position="245"/>
        <end position="293"/>
    </location>
</feature>
<keyword evidence="3" id="KW-0863">Zinc-finger</keyword>
<dbReference type="GeneTree" id="ENSGT00730000111057"/>
<comment type="subcellular location">
    <subcellularLocation>
        <location evidence="1">Nucleus</location>
    </subcellularLocation>
</comment>
<feature type="region of interest" description="Disordered" evidence="6">
    <location>
        <begin position="172"/>
        <end position="211"/>
    </location>
</feature>
<dbReference type="GO" id="GO:0090307">
    <property type="term" value="P:mitotic spindle assembly"/>
    <property type="evidence" value="ECO:0007669"/>
    <property type="project" value="TreeGrafter"/>
</dbReference>
<reference evidence="7" key="1">
    <citation type="submission" date="2025-08" db="UniProtKB">
        <authorList>
            <consortium name="Ensembl"/>
        </authorList>
    </citation>
    <scope>IDENTIFICATION</scope>
</reference>
<keyword evidence="8" id="KW-1185">Reference proteome</keyword>
<name>A0A8C6CCC6_MONMO</name>
<feature type="region of interest" description="Disordered" evidence="6">
    <location>
        <begin position="1"/>
        <end position="80"/>
    </location>
</feature>
<dbReference type="GO" id="GO:0000776">
    <property type="term" value="C:kinetochore"/>
    <property type="evidence" value="ECO:0007669"/>
    <property type="project" value="TreeGrafter"/>
</dbReference>
<evidence type="ECO:0000256" key="3">
    <source>
        <dbReference type="ARBA" id="ARBA00022771"/>
    </source>
</evidence>
<dbReference type="PANTHER" id="PTHR23215:SF0">
    <property type="entry name" value="BUB3-INTERACTING AND GLEBS MOTIF-CONTAINING PROTEIN ZNF207"/>
    <property type="match status" value="1"/>
</dbReference>
<gene>
    <name evidence="7" type="primary">ZNF207</name>
</gene>
<accession>A0A8C6CCC6</accession>
<dbReference type="GO" id="GO:0005634">
    <property type="term" value="C:nucleus"/>
    <property type="evidence" value="ECO:0007669"/>
    <property type="project" value="UniProtKB-SubCell"/>
</dbReference>
<feature type="compositionally biased region" description="Basic and acidic residues" evidence="6">
    <location>
        <begin position="1"/>
        <end position="30"/>
    </location>
</feature>
<dbReference type="GO" id="GO:0008608">
    <property type="term" value="P:attachment of spindle microtubules to kinetochore"/>
    <property type="evidence" value="ECO:0007669"/>
    <property type="project" value="TreeGrafter"/>
</dbReference>
<feature type="region of interest" description="Disordered" evidence="6">
    <location>
        <begin position="235"/>
        <end position="293"/>
    </location>
</feature>